<dbReference type="EMBL" id="KV862521">
    <property type="protein sequence ID" value="OIV89053.1"/>
    <property type="molecule type" value="Genomic_DNA"/>
</dbReference>
<dbReference type="Proteomes" id="UP000188354">
    <property type="component" value="Unassembled WGS sequence"/>
</dbReference>
<evidence type="ECO:0000313" key="3">
    <source>
        <dbReference type="Proteomes" id="UP000188354"/>
    </source>
</evidence>
<keyword evidence="3" id="KW-1185">Reference proteome</keyword>
<accession>A0A1J7FM75</accession>
<name>A0A1J7FM75_LUPAN</name>
<organism evidence="1 3">
    <name type="scientific">Lupinus angustifolius</name>
    <name type="common">Narrow-leaved blue lupine</name>
    <dbReference type="NCBI Taxonomy" id="3871"/>
    <lineage>
        <taxon>Eukaryota</taxon>
        <taxon>Viridiplantae</taxon>
        <taxon>Streptophyta</taxon>
        <taxon>Embryophyta</taxon>
        <taxon>Tracheophyta</taxon>
        <taxon>Spermatophyta</taxon>
        <taxon>Magnoliopsida</taxon>
        <taxon>eudicotyledons</taxon>
        <taxon>Gunneridae</taxon>
        <taxon>Pentapetalae</taxon>
        <taxon>rosids</taxon>
        <taxon>fabids</taxon>
        <taxon>Fabales</taxon>
        <taxon>Fabaceae</taxon>
        <taxon>Papilionoideae</taxon>
        <taxon>50 kb inversion clade</taxon>
        <taxon>genistoids sensu lato</taxon>
        <taxon>core genistoids</taxon>
        <taxon>Genisteae</taxon>
        <taxon>Lupinus</taxon>
    </lineage>
</organism>
<protein>
    <submittedName>
        <fullName evidence="1">Uncharacterized protein</fullName>
    </submittedName>
</protein>
<dbReference type="EMBL" id="KV862218">
    <property type="protein sequence ID" value="OIV89896.1"/>
    <property type="molecule type" value="Genomic_DNA"/>
</dbReference>
<gene>
    <name evidence="2" type="ORF">TanjilG_14034</name>
    <name evidence="1" type="ORF">TanjilG_29995</name>
</gene>
<evidence type="ECO:0000313" key="2">
    <source>
        <dbReference type="EMBL" id="OIV89896.1"/>
    </source>
</evidence>
<dbReference type="Gramene" id="OIV89896">
    <property type="protein sequence ID" value="OIV89896"/>
    <property type="gene ID" value="TanjilG_14034"/>
</dbReference>
<reference evidence="1 3" key="1">
    <citation type="journal article" date="2017" name="Plant Biotechnol. J.">
        <title>A comprehensive draft genome sequence for lupin (Lupinus angustifolius), an emerging health food: insights into plant-microbe interactions and legume evolution.</title>
        <authorList>
            <person name="Hane J.K."/>
            <person name="Ming Y."/>
            <person name="Kamphuis L.G."/>
            <person name="Nelson M.N."/>
            <person name="Garg G."/>
            <person name="Atkins C.A."/>
            <person name="Bayer P.E."/>
            <person name="Bravo A."/>
            <person name="Bringans S."/>
            <person name="Cannon S."/>
            <person name="Edwards D."/>
            <person name="Foley R."/>
            <person name="Gao L.L."/>
            <person name="Harrison M.J."/>
            <person name="Huang W."/>
            <person name="Hurgobin B."/>
            <person name="Li S."/>
            <person name="Liu C.W."/>
            <person name="McGrath A."/>
            <person name="Morahan G."/>
            <person name="Murray J."/>
            <person name="Weller J."/>
            <person name="Jian J."/>
            <person name="Singh K.B."/>
        </authorList>
    </citation>
    <scope>NUCLEOTIDE SEQUENCE [LARGE SCALE GENOMIC DNA]</scope>
    <source>
        <strain evidence="3">cv. Tanjil</strain>
        <tissue evidence="1">Whole plant</tissue>
    </source>
</reference>
<dbReference type="AlphaFoldDB" id="A0A1J7FM75"/>
<sequence length="56" mass="6194">MKEHSTAQSKAAIDSTTYWKGIGRTDRPLGQDRLLARWSAISDLGFLTTLKGKTLT</sequence>
<evidence type="ECO:0000313" key="1">
    <source>
        <dbReference type="EMBL" id="OIV89053.1"/>
    </source>
</evidence>
<dbReference type="Gramene" id="OIV89053">
    <property type="protein sequence ID" value="OIV89053"/>
    <property type="gene ID" value="TanjilG_29995"/>
</dbReference>
<proteinExistence type="predicted"/>